<name>A0ABY6KH90_9ARAC</name>
<dbReference type="Proteomes" id="UP001235939">
    <property type="component" value="Chromosome 05"/>
</dbReference>
<evidence type="ECO:0000313" key="1">
    <source>
        <dbReference type="EMBL" id="UYV67958.1"/>
    </source>
</evidence>
<organism evidence="1 2">
    <name type="scientific">Cordylochernes scorpioides</name>
    <dbReference type="NCBI Taxonomy" id="51811"/>
    <lineage>
        <taxon>Eukaryota</taxon>
        <taxon>Metazoa</taxon>
        <taxon>Ecdysozoa</taxon>
        <taxon>Arthropoda</taxon>
        <taxon>Chelicerata</taxon>
        <taxon>Arachnida</taxon>
        <taxon>Pseudoscorpiones</taxon>
        <taxon>Cheliferoidea</taxon>
        <taxon>Chernetidae</taxon>
        <taxon>Cordylochernes</taxon>
    </lineage>
</organism>
<reference evidence="1 2" key="1">
    <citation type="submission" date="2022-01" db="EMBL/GenBank/DDBJ databases">
        <title>A chromosomal length assembly of Cordylochernes scorpioides.</title>
        <authorList>
            <person name="Zeh D."/>
            <person name="Zeh J."/>
        </authorList>
    </citation>
    <scope>NUCLEOTIDE SEQUENCE [LARGE SCALE GENOMIC DNA]</scope>
    <source>
        <strain evidence="1">IN4F17</strain>
        <tissue evidence="1">Whole Body</tissue>
    </source>
</reference>
<keyword evidence="2" id="KW-1185">Reference proteome</keyword>
<accession>A0ABY6KH90</accession>
<gene>
    <name evidence="1" type="ORF">LAZ67_5002622</name>
</gene>
<sequence length="184" mass="20230">MFTVEIGAVKLSSRSTKPPNFAEPFVLKRGVALSILLPNRAAARASRSPLGTINSLEKSFISVFDLIFSSCTSVPYLCHFGRSPYLERSAAKKSSSALTVVSTDFESRFDILDRGFFVSLMDSPGLPAEFIGLSILLYVRAEAAVRTRDFHISLFHLMNCVKQGYALNDSMYSLTTASLLLCLE</sequence>
<dbReference type="EMBL" id="CP092867">
    <property type="protein sequence ID" value="UYV67958.1"/>
    <property type="molecule type" value="Genomic_DNA"/>
</dbReference>
<proteinExistence type="predicted"/>
<protein>
    <submittedName>
        <fullName evidence="1">Uncharacterized protein</fullName>
    </submittedName>
</protein>
<evidence type="ECO:0000313" key="2">
    <source>
        <dbReference type="Proteomes" id="UP001235939"/>
    </source>
</evidence>